<dbReference type="Pfam" id="PF00034">
    <property type="entry name" value="Cytochrom_C"/>
    <property type="match status" value="2"/>
</dbReference>
<evidence type="ECO:0000256" key="6">
    <source>
        <dbReference type="ARBA" id="ARBA00022982"/>
    </source>
</evidence>
<comment type="subcellular location">
    <subcellularLocation>
        <location evidence="1">Periplasm</location>
    </subcellularLocation>
</comment>
<keyword evidence="10" id="KW-0732">Signal</keyword>
<keyword evidence="7 9" id="KW-0408">Iron</keyword>
<dbReference type="InterPro" id="IPR050597">
    <property type="entry name" value="Cytochrome_c_Oxidase_Subunit"/>
</dbReference>
<dbReference type="EMBL" id="SNXI01000017">
    <property type="protein sequence ID" value="TDP29461.1"/>
    <property type="molecule type" value="Genomic_DNA"/>
</dbReference>
<dbReference type="GO" id="GO:0042597">
    <property type="term" value="C:periplasmic space"/>
    <property type="evidence" value="ECO:0007669"/>
    <property type="project" value="UniProtKB-SubCell"/>
</dbReference>
<dbReference type="SUPFAM" id="SSF46626">
    <property type="entry name" value="Cytochrome c"/>
    <property type="match status" value="2"/>
</dbReference>
<feature type="binding site" description="covalent" evidence="8">
    <location>
        <position position="46"/>
    </location>
    <ligand>
        <name>heme c</name>
        <dbReference type="ChEBI" id="CHEBI:61717"/>
        <label>1</label>
    </ligand>
</feature>
<evidence type="ECO:0000256" key="1">
    <source>
        <dbReference type="ARBA" id="ARBA00004418"/>
    </source>
</evidence>
<dbReference type="GO" id="GO:0020037">
    <property type="term" value="F:heme binding"/>
    <property type="evidence" value="ECO:0007669"/>
    <property type="project" value="InterPro"/>
</dbReference>
<evidence type="ECO:0000256" key="5">
    <source>
        <dbReference type="ARBA" id="ARBA00022764"/>
    </source>
</evidence>
<accession>A0A4R6NY80</accession>
<sequence length="218" mass="23235">MKNFIRRRSLILGSAFLISLSASAADGNIDNGQQLSMKGDGSGAPCMACHGPNGEGNAAGNFPYIAGLDEGYLLRQMLAYQTGARTNAVMSMNVDNFDEQQLADIAAYYASLPAPTATAEISDKKQAELGEMLVNNGNWDEYIPACSTCHGPGNRGVDENFPALAGQHAGYIKQQLKAWQNGTRKTDEVQLMEAVAKRLSDEQIDAVAAYLASLPAAK</sequence>
<feature type="binding site" description="covalent" evidence="8">
    <location>
        <position position="149"/>
    </location>
    <ligand>
        <name>heme c</name>
        <dbReference type="ChEBI" id="CHEBI:61717"/>
        <label>2</label>
    </ligand>
</feature>
<feature type="binding site" description="covalent" evidence="8">
    <location>
        <position position="49"/>
    </location>
    <ligand>
        <name>heme c</name>
        <dbReference type="ChEBI" id="CHEBI:61717"/>
        <label>1</label>
    </ligand>
</feature>
<feature type="binding site" description="axial binding residue" evidence="9">
    <location>
        <position position="50"/>
    </location>
    <ligand>
        <name>heme c</name>
        <dbReference type="ChEBI" id="CHEBI:61717"/>
        <label>1</label>
    </ligand>
    <ligandPart>
        <name>Fe</name>
        <dbReference type="ChEBI" id="CHEBI:18248"/>
    </ligandPart>
</feature>
<feature type="chain" id="PRO_5020187202" evidence="10">
    <location>
        <begin position="25"/>
        <end position="218"/>
    </location>
</feature>
<feature type="binding site" description="axial binding residue" evidence="9">
    <location>
        <position position="90"/>
    </location>
    <ligand>
        <name>heme c</name>
        <dbReference type="ChEBI" id="CHEBI:61717"/>
        <label>1</label>
    </ligand>
    <ligandPart>
        <name>Fe</name>
        <dbReference type="ChEBI" id="CHEBI:18248"/>
    </ligandPart>
</feature>
<keyword evidence="6" id="KW-0249">Electron transport</keyword>
<feature type="binding site" description="axial binding residue" evidence="9">
    <location>
        <position position="192"/>
    </location>
    <ligand>
        <name>heme c</name>
        <dbReference type="ChEBI" id="CHEBI:61717"/>
        <label>2</label>
    </ligand>
    <ligandPart>
        <name>Fe</name>
        <dbReference type="ChEBI" id="CHEBI:18248"/>
    </ligandPart>
</feature>
<dbReference type="PIRSF" id="PIRSF000005">
    <property type="entry name" value="Cytochrome_c4"/>
    <property type="match status" value="1"/>
</dbReference>
<evidence type="ECO:0000259" key="11">
    <source>
        <dbReference type="PROSITE" id="PS51007"/>
    </source>
</evidence>
<dbReference type="OrthoDB" id="9773456at2"/>
<comment type="caution">
    <text evidence="12">The sequence shown here is derived from an EMBL/GenBank/DDBJ whole genome shotgun (WGS) entry which is preliminary data.</text>
</comment>
<dbReference type="PROSITE" id="PS51007">
    <property type="entry name" value="CYTC"/>
    <property type="match status" value="2"/>
</dbReference>
<keyword evidence="2" id="KW-0813">Transport</keyword>
<comment type="PTM">
    <text evidence="8">Binds 2 heme c groups covalently per subunit.</text>
</comment>
<dbReference type="RefSeq" id="WP_133540448.1">
    <property type="nucleotide sequence ID" value="NZ_SNXI01000017.1"/>
</dbReference>
<dbReference type="Proteomes" id="UP000295531">
    <property type="component" value="Unassembled WGS sequence"/>
</dbReference>
<dbReference type="Gene3D" id="1.10.760.10">
    <property type="entry name" value="Cytochrome c-like domain"/>
    <property type="match status" value="2"/>
</dbReference>
<evidence type="ECO:0000256" key="2">
    <source>
        <dbReference type="ARBA" id="ARBA00022448"/>
    </source>
</evidence>
<dbReference type="AlphaFoldDB" id="A0A4R6NY80"/>
<dbReference type="PANTHER" id="PTHR33751">
    <property type="entry name" value="CBB3-TYPE CYTOCHROME C OXIDASE SUBUNIT FIXP"/>
    <property type="match status" value="1"/>
</dbReference>
<evidence type="ECO:0000256" key="3">
    <source>
        <dbReference type="ARBA" id="ARBA00022617"/>
    </source>
</evidence>
<dbReference type="InterPro" id="IPR009056">
    <property type="entry name" value="Cyt_c-like_dom"/>
</dbReference>
<evidence type="ECO:0000256" key="10">
    <source>
        <dbReference type="SAM" id="SignalP"/>
    </source>
</evidence>
<evidence type="ECO:0000256" key="9">
    <source>
        <dbReference type="PIRSR" id="PIRSR000005-2"/>
    </source>
</evidence>
<gene>
    <name evidence="12" type="ORF">DEU29_11739</name>
</gene>
<keyword evidence="13" id="KW-1185">Reference proteome</keyword>
<protein>
    <submittedName>
        <fullName evidence="12">Cytochrome c553</fullName>
    </submittedName>
</protein>
<dbReference type="PANTHER" id="PTHR33751:SF9">
    <property type="entry name" value="CYTOCHROME C4"/>
    <property type="match status" value="1"/>
</dbReference>
<evidence type="ECO:0000313" key="13">
    <source>
        <dbReference type="Proteomes" id="UP000295531"/>
    </source>
</evidence>
<feature type="binding site" description="axial binding residue" evidence="9">
    <location>
        <position position="150"/>
    </location>
    <ligand>
        <name>heme c</name>
        <dbReference type="ChEBI" id="CHEBI:61717"/>
        <label>2</label>
    </ligand>
    <ligandPart>
        <name>Fe</name>
        <dbReference type="ChEBI" id="CHEBI:18248"/>
    </ligandPart>
</feature>
<evidence type="ECO:0000256" key="8">
    <source>
        <dbReference type="PIRSR" id="PIRSR000005-1"/>
    </source>
</evidence>
<dbReference type="InterPro" id="IPR024167">
    <property type="entry name" value="Cytochrome_c4-like"/>
</dbReference>
<organism evidence="12 13">
    <name type="scientific">Idiomarina aquatica</name>
    <dbReference type="NCBI Taxonomy" id="1327752"/>
    <lineage>
        <taxon>Bacteria</taxon>
        <taxon>Pseudomonadati</taxon>
        <taxon>Pseudomonadota</taxon>
        <taxon>Gammaproteobacteria</taxon>
        <taxon>Alteromonadales</taxon>
        <taxon>Idiomarinaceae</taxon>
        <taxon>Idiomarina</taxon>
    </lineage>
</organism>
<dbReference type="InterPro" id="IPR036909">
    <property type="entry name" value="Cyt_c-like_dom_sf"/>
</dbReference>
<dbReference type="GO" id="GO:0009055">
    <property type="term" value="F:electron transfer activity"/>
    <property type="evidence" value="ECO:0007669"/>
    <property type="project" value="InterPro"/>
</dbReference>
<proteinExistence type="predicted"/>
<keyword evidence="5" id="KW-0574">Periplasm</keyword>
<keyword evidence="4 9" id="KW-0479">Metal-binding</keyword>
<evidence type="ECO:0000313" key="12">
    <source>
        <dbReference type="EMBL" id="TDP29461.1"/>
    </source>
</evidence>
<feature type="domain" description="Cytochrome c" evidence="11">
    <location>
        <begin position="125"/>
        <end position="215"/>
    </location>
</feature>
<feature type="signal peptide" evidence="10">
    <location>
        <begin position="1"/>
        <end position="24"/>
    </location>
</feature>
<feature type="binding site" description="covalent" evidence="8">
    <location>
        <position position="146"/>
    </location>
    <ligand>
        <name>heme c</name>
        <dbReference type="ChEBI" id="CHEBI:61717"/>
        <label>2</label>
    </ligand>
</feature>
<dbReference type="InterPro" id="IPR008168">
    <property type="entry name" value="Cyt_C_IC"/>
</dbReference>
<name>A0A4R6NY80_9GAMM</name>
<evidence type="ECO:0000256" key="4">
    <source>
        <dbReference type="ARBA" id="ARBA00022723"/>
    </source>
</evidence>
<keyword evidence="3 8" id="KW-0349">Heme</keyword>
<dbReference type="PRINTS" id="PR00605">
    <property type="entry name" value="CYTCHROMECIC"/>
</dbReference>
<evidence type="ECO:0000256" key="7">
    <source>
        <dbReference type="ARBA" id="ARBA00023004"/>
    </source>
</evidence>
<reference evidence="12 13" key="1">
    <citation type="submission" date="2019-03" db="EMBL/GenBank/DDBJ databases">
        <title>Freshwater and sediment microbial communities from various areas in North America, analyzing microbe dynamics in response to fracking.</title>
        <authorList>
            <person name="Lamendella R."/>
        </authorList>
    </citation>
    <scope>NUCLEOTIDE SEQUENCE [LARGE SCALE GENOMIC DNA]</scope>
    <source>
        <strain evidence="12 13">18_TX</strain>
    </source>
</reference>
<dbReference type="GO" id="GO:0005506">
    <property type="term" value="F:iron ion binding"/>
    <property type="evidence" value="ECO:0007669"/>
    <property type="project" value="InterPro"/>
</dbReference>
<feature type="domain" description="Cytochrome c" evidence="11">
    <location>
        <begin position="27"/>
        <end position="113"/>
    </location>
</feature>